<sequence>MQRAGGMDGGSPSPSPYRSPSPSPVPHQVLAPPRPSLFAPVIIVPMSVTPTVLADHAAAFNEFVPLHTPPPRYNDRFRRPSKRNLRHALDRLETAHGPLASYFPTTPSSPTPPLPAPQPSPNAPAPRPHLRHPPSYEDARLTPPSYPSHSHSPSPSPHPHPFSTDADASTSSLLPGWDKHPVLHTPEPPASTKRPRRSLLDILMPGLNRRRIFAARRQAQATQ</sequence>
<evidence type="ECO:0000313" key="3">
    <source>
        <dbReference type="Proteomes" id="UP000076842"/>
    </source>
</evidence>
<feature type="compositionally biased region" description="Pro residues" evidence="1">
    <location>
        <begin position="13"/>
        <end position="25"/>
    </location>
</feature>
<dbReference type="STRING" id="1353952.A0A165D9W5"/>
<dbReference type="EMBL" id="KV424069">
    <property type="protein sequence ID" value="KZT52362.1"/>
    <property type="molecule type" value="Genomic_DNA"/>
</dbReference>
<dbReference type="InParanoid" id="A0A165D9W5"/>
<dbReference type="AlphaFoldDB" id="A0A165D9W5"/>
<evidence type="ECO:0000313" key="2">
    <source>
        <dbReference type="EMBL" id="KZT52362.1"/>
    </source>
</evidence>
<feature type="compositionally biased region" description="Pro residues" evidence="1">
    <location>
        <begin position="107"/>
        <end position="127"/>
    </location>
</feature>
<feature type="region of interest" description="Disordered" evidence="1">
    <location>
        <begin position="98"/>
        <end position="199"/>
    </location>
</feature>
<organism evidence="2 3">
    <name type="scientific">Calocera cornea HHB12733</name>
    <dbReference type="NCBI Taxonomy" id="1353952"/>
    <lineage>
        <taxon>Eukaryota</taxon>
        <taxon>Fungi</taxon>
        <taxon>Dikarya</taxon>
        <taxon>Basidiomycota</taxon>
        <taxon>Agaricomycotina</taxon>
        <taxon>Dacrymycetes</taxon>
        <taxon>Dacrymycetales</taxon>
        <taxon>Dacrymycetaceae</taxon>
        <taxon>Calocera</taxon>
    </lineage>
</organism>
<gene>
    <name evidence="2" type="ORF">CALCODRAFT_487209</name>
</gene>
<name>A0A165D9W5_9BASI</name>
<protein>
    <submittedName>
        <fullName evidence="2">Uncharacterized protein</fullName>
    </submittedName>
</protein>
<proteinExistence type="predicted"/>
<feature type="region of interest" description="Disordered" evidence="1">
    <location>
        <begin position="1"/>
        <end position="32"/>
    </location>
</feature>
<accession>A0A165D9W5</accession>
<keyword evidence="3" id="KW-1185">Reference proteome</keyword>
<dbReference type="Proteomes" id="UP000076842">
    <property type="component" value="Unassembled WGS sequence"/>
</dbReference>
<reference evidence="2 3" key="1">
    <citation type="journal article" date="2016" name="Mol. Biol. Evol.">
        <title>Comparative Genomics of Early-Diverging Mushroom-Forming Fungi Provides Insights into the Origins of Lignocellulose Decay Capabilities.</title>
        <authorList>
            <person name="Nagy L.G."/>
            <person name="Riley R."/>
            <person name="Tritt A."/>
            <person name="Adam C."/>
            <person name="Daum C."/>
            <person name="Floudas D."/>
            <person name="Sun H."/>
            <person name="Yadav J.S."/>
            <person name="Pangilinan J."/>
            <person name="Larsson K.H."/>
            <person name="Matsuura K."/>
            <person name="Barry K."/>
            <person name="Labutti K."/>
            <person name="Kuo R."/>
            <person name="Ohm R.A."/>
            <person name="Bhattacharya S.S."/>
            <person name="Shirouzu T."/>
            <person name="Yoshinaga Y."/>
            <person name="Martin F.M."/>
            <person name="Grigoriev I.V."/>
            <person name="Hibbett D.S."/>
        </authorList>
    </citation>
    <scope>NUCLEOTIDE SEQUENCE [LARGE SCALE GENOMIC DNA]</scope>
    <source>
        <strain evidence="2 3">HHB12733</strain>
    </source>
</reference>
<evidence type="ECO:0000256" key="1">
    <source>
        <dbReference type="SAM" id="MobiDB-lite"/>
    </source>
</evidence>
<dbReference type="OrthoDB" id="3365400at2759"/>